<gene>
    <name evidence="2" type="ORF">D7223_14150</name>
</gene>
<sequence>MDEHSAAPTVVGGPVVDEELVEFAVAVARDAGRTASAAFFGTTPGRRRKADGTELTDVDLAVEEQVRAAIGRFAPDDAVLGEEAGESGGGSGRRWVVDPISGTGYLTRRMPLFANLLAYEDEHGPAIGVIHMPVQRETVFAARGRGCRLLTGLDQPVAAARRTRVGDRSQLDGALVLGANQHAWSEDLLTALHRRVNLVGGIHHAVVHVVTGRVDAAVLVGQGYDDLAPLPVILAEAGGRVSDLDGAPVLGGNGTVVAANPRLHGQLRALADRRPATRGGKALR</sequence>
<comment type="caution">
    <text evidence="2">The sequence shown here is derived from an EMBL/GenBank/DDBJ whole genome shotgun (WGS) entry which is preliminary data.</text>
</comment>
<evidence type="ECO:0000313" key="3">
    <source>
        <dbReference type="Proteomes" id="UP000281726"/>
    </source>
</evidence>
<accession>A0A3A9ZKG5</accession>
<dbReference type="Proteomes" id="UP000281726">
    <property type="component" value="Unassembled WGS sequence"/>
</dbReference>
<dbReference type="Gene3D" id="3.30.540.10">
    <property type="entry name" value="Fructose-1,6-Bisphosphatase, subunit A, domain 1"/>
    <property type="match status" value="1"/>
</dbReference>
<keyword evidence="3" id="KW-1185">Reference proteome</keyword>
<feature type="binding site" evidence="1">
    <location>
        <position position="98"/>
    </location>
    <ligand>
        <name>Mg(2+)</name>
        <dbReference type="ChEBI" id="CHEBI:18420"/>
        <label>1</label>
        <note>catalytic</note>
    </ligand>
</feature>
<name>A0A3A9ZKG5_9ACTN</name>
<proteinExistence type="predicted"/>
<dbReference type="Gene3D" id="3.40.190.80">
    <property type="match status" value="1"/>
</dbReference>
<evidence type="ECO:0000313" key="2">
    <source>
        <dbReference type="EMBL" id="RKN47867.1"/>
    </source>
</evidence>
<dbReference type="EMBL" id="RBAK01000004">
    <property type="protein sequence ID" value="RKN47867.1"/>
    <property type="molecule type" value="Genomic_DNA"/>
</dbReference>
<reference evidence="2 3" key="1">
    <citation type="journal article" date="2004" name="Syst. Appl. Microbiol.">
        <title>Cryptoendolithic actinomycetes from antarctic sandstone rock samples: Micromonospora endolithica sp. nov. and two isolates related to Micromonospora coerulea Jensen 1932.</title>
        <authorList>
            <person name="Hirsch P."/>
            <person name="Mevs U."/>
            <person name="Kroppenstedt R.M."/>
            <person name="Schumann P."/>
            <person name="Stackebrandt E."/>
        </authorList>
    </citation>
    <scope>NUCLEOTIDE SEQUENCE [LARGE SCALE GENOMIC DNA]</scope>
    <source>
        <strain evidence="2 3">JCM 12677</strain>
    </source>
</reference>
<comment type="cofactor">
    <cofactor evidence="1">
        <name>Mg(2+)</name>
        <dbReference type="ChEBI" id="CHEBI:18420"/>
    </cofactor>
</comment>
<protein>
    <submittedName>
        <fullName evidence="2">Inositol monophosphatase</fullName>
    </submittedName>
</protein>
<feature type="binding site" evidence="1">
    <location>
        <position position="100"/>
    </location>
    <ligand>
        <name>Mg(2+)</name>
        <dbReference type="ChEBI" id="CHEBI:18420"/>
        <label>1</label>
        <note>catalytic</note>
    </ligand>
</feature>
<organism evidence="2 3">
    <name type="scientific">Micromonospora endolithica</name>
    <dbReference type="NCBI Taxonomy" id="230091"/>
    <lineage>
        <taxon>Bacteria</taxon>
        <taxon>Bacillati</taxon>
        <taxon>Actinomycetota</taxon>
        <taxon>Actinomycetes</taxon>
        <taxon>Micromonosporales</taxon>
        <taxon>Micromonosporaceae</taxon>
        <taxon>Micromonospora</taxon>
    </lineage>
</organism>
<dbReference type="OrthoDB" id="9772456at2"/>
<dbReference type="AlphaFoldDB" id="A0A3A9ZKG5"/>
<feature type="binding site" evidence="1">
    <location>
        <position position="226"/>
    </location>
    <ligand>
        <name>Mg(2+)</name>
        <dbReference type="ChEBI" id="CHEBI:18420"/>
        <label>1</label>
        <note>catalytic</note>
    </ligand>
</feature>
<dbReference type="PRINTS" id="PR00377">
    <property type="entry name" value="IMPHPHTASES"/>
</dbReference>
<keyword evidence="1" id="KW-0479">Metal-binding</keyword>
<keyword evidence="1" id="KW-0460">Magnesium</keyword>
<dbReference type="PANTHER" id="PTHR20854">
    <property type="entry name" value="INOSITOL MONOPHOSPHATASE"/>
    <property type="match status" value="1"/>
</dbReference>
<dbReference type="Pfam" id="PF00459">
    <property type="entry name" value="Inositol_P"/>
    <property type="match status" value="1"/>
</dbReference>
<evidence type="ECO:0000256" key="1">
    <source>
        <dbReference type="PIRSR" id="PIRSR600760-2"/>
    </source>
</evidence>
<dbReference type="GO" id="GO:0008934">
    <property type="term" value="F:inositol monophosphate 1-phosphatase activity"/>
    <property type="evidence" value="ECO:0007669"/>
    <property type="project" value="TreeGrafter"/>
</dbReference>
<dbReference type="GO" id="GO:0006020">
    <property type="term" value="P:inositol metabolic process"/>
    <property type="evidence" value="ECO:0007669"/>
    <property type="project" value="TreeGrafter"/>
</dbReference>
<dbReference type="PANTHER" id="PTHR20854:SF4">
    <property type="entry name" value="INOSITOL-1-MONOPHOSPHATASE-RELATED"/>
    <property type="match status" value="1"/>
</dbReference>
<dbReference type="SUPFAM" id="SSF56655">
    <property type="entry name" value="Carbohydrate phosphatase"/>
    <property type="match status" value="1"/>
</dbReference>
<dbReference type="GO" id="GO:0046872">
    <property type="term" value="F:metal ion binding"/>
    <property type="evidence" value="ECO:0007669"/>
    <property type="project" value="UniProtKB-KW"/>
</dbReference>
<feature type="binding site" evidence="1">
    <location>
        <position position="82"/>
    </location>
    <ligand>
        <name>Mg(2+)</name>
        <dbReference type="ChEBI" id="CHEBI:18420"/>
        <label>1</label>
        <note>catalytic</note>
    </ligand>
</feature>
<dbReference type="RefSeq" id="WP_120728828.1">
    <property type="nucleotide sequence ID" value="NZ_RBAK01000004.1"/>
</dbReference>
<dbReference type="InterPro" id="IPR000760">
    <property type="entry name" value="Inositol_monophosphatase-like"/>
</dbReference>
<dbReference type="GO" id="GO:0007165">
    <property type="term" value="P:signal transduction"/>
    <property type="evidence" value="ECO:0007669"/>
    <property type="project" value="TreeGrafter"/>
</dbReference>